<dbReference type="PANTHER" id="PTHR30537:SF5">
    <property type="entry name" value="HTH-TYPE TRANSCRIPTIONAL ACTIVATOR TTDR-RELATED"/>
    <property type="match status" value="1"/>
</dbReference>
<evidence type="ECO:0000256" key="2">
    <source>
        <dbReference type="ARBA" id="ARBA00023015"/>
    </source>
</evidence>
<protein>
    <submittedName>
        <fullName evidence="6">LysR family transcriptional regulator</fullName>
    </submittedName>
</protein>
<dbReference type="GO" id="GO:0003700">
    <property type="term" value="F:DNA-binding transcription factor activity"/>
    <property type="evidence" value="ECO:0007669"/>
    <property type="project" value="InterPro"/>
</dbReference>
<dbReference type="PRINTS" id="PR00039">
    <property type="entry name" value="HTHLYSR"/>
</dbReference>
<dbReference type="AlphaFoldDB" id="A0A4R1NWP9"/>
<evidence type="ECO:0000313" key="6">
    <source>
        <dbReference type="EMBL" id="TCL09572.1"/>
    </source>
</evidence>
<keyword evidence="7" id="KW-1185">Reference proteome</keyword>
<evidence type="ECO:0000313" key="7">
    <source>
        <dbReference type="Proteomes" id="UP000295673"/>
    </source>
</evidence>
<sequence length="307" mass="34030">MDRLGLYETFLVAVNEGSLSAAAQQQGISQSAVSQQIRQLETYLGQQLLHRSSQGVSATRAGGLVHSHVQKLLERHDLMRAEVEALEKDVSGTIRVNVGNFLGRMVFGPVLIELGKAHPDLDIVLRLEDRLVDVVREGYDLAIRTGRLGDTGGYGRKIASLETVFFASPEYLDAHGRPEKPEDLLRLKFILHNEDKTLGYFPIRKDGVEFQAPVRVGFTADDADIILNAVQKGAGYTRAARMLIEEELNSGVYETILPEYTAPSKDVFAISPTRLVRGSKVELVINAFVEKLEEMRRQSLITRSAAE</sequence>
<comment type="caution">
    <text evidence="6">The sequence shown here is derived from an EMBL/GenBank/DDBJ whole genome shotgun (WGS) entry which is preliminary data.</text>
</comment>
<proteinExistence type="inferred from homology"/>
<dbReference type="PROSITE" id="PS50931">
    <property type="entry name" value="HTH_LYSR"/>
    <property type="match status" value="1"/>
</dbReference>
<dbReference type="InterPro" id="IPR036390">
    <property type="entry name" value="WH_DNA-bd_sf"/>
</dbReference>
<dbReference type="InterPro" id="IPR000847">
    <property type="entry name" value="LysR_HTH_N"/>
</dbReference>
<feature type="domain" description="HTH lysR-type" evidence="5">
    <location>
        <begin position="1"/>
        <end position="59"/>
    </location>
</feature>
<reference evidence="6 7" key="1">
    <citation type="submission" date="2019-03" db="EMBL/GenBank/DDBJ databases">
        <title>Genomic Encyclopedia of Archaeal and Bacterial Type Strains, Phase II (KMG-II): from individual species to whole genera.</title>
        <authorList>
            <person name="Goeker M."/>
        </authorList>
    </citation>
    <scope>NUCLEOTIDE SEQUENCE [LARGE SCALE GENOMIC DNA]</scope>
    <source>
        <strain evidence="6 7">DSM 26433</strain>
    </source>
</reference>
<dbReference type="Gene3D" id="3.40.190.290">
    <property type="match status" value="1"/>
</dbReference>
<dbReference type="Gene3D" id="1.10.10.10">
    <property type="entry name" value="Winged helix-like DNA-binding domain superfamily/Winged helix DNA-binding domain"/>
    <property type="match status" value="1"/>
</dbReference>
<accession>A0A4R1NWP9</accession>
<evidence type="ECO:0000256" key="1">
    <source>
        <dbReference type="ARBA" id="ARBA00009437"/>
    </source>
</evidence>
<dbReference type="InterPro" id="IPR005119">
    <property type="entry name" value="LysR_subst-bd"/>
</dbReference>
<dbReference type="OrthoDB" id="9813056at2"/>
<organism evidence="6 7">
    <name type="scientific">Shimia isoporae</name>
    <dbReference type="NCBI Taxonomy" id="647720"/>
    <lineage>
        <taxon>Bacteria</taxon>
        <taxon>Pseudomonadati</taxon>
        <taxon>Pseudomonadota</taxon>
        <taxon>Alphaproteobacteria</taxon>
        <taxon>Rhodobacterales</taxon>
        <taxon>Roseobacteraceae</taxon>
    </lineage>
</organism>
<evidence type="ECO:0000256" key="3">
    <source>
        <dbReference type="ARBA" id="ARBA00023125"/>
    </source>
</evidence>
<dbReference type="InterPro" id="IPR058163">
    <property type="entry name" value="LysR-type_TF_proteobact-type"/>
</dbReference>
<dbReference type="Proteomes" id="UP000295673">
    <property type="component" value="Unassembled WGS sequence"/>
</dbReference>
<dbReference type="Pfam" id="PF00126">
    <property type="entry name" value="HTH_1"/>
    <property type="match status" value="1"/>
</dbReference>
<evidence type="ECO:0000256" key="4">
    <source>
        <dbReference type="ARBA" id="ARBA00023163"/>
    </source>
</evidence>
<dbReference type="SUPFAM" id="SSF46785">
    <property type="entry name" value="Winged helix' DNA-binding domain"/>
    <property type="match status" value="1"/>
</dbReference>
<keyword evidence="3" id="KW-0238">DNA-binding</keyword>
<dbReference type="EMBL" id="SMGR01000001">
    <property type="protein sequence ID" value="TCL09572.1"/>
    <property type="molecule type" value="Genomic_DNA"/>
</dbReference>
<comment type="similarity">
    <text evidence="1">Belongs to the LysR transcriptional regulatory family.</text>
</comment>
<dbReference type="GO" id="GO:0003677">
    <property type="term" value="F:DNA binding"/>
    <property type="evidence" value="ECO:0007669"/>
    <property type="project" value="UniProtKB-KW"/>
</dbReference>
<dbReference type="InterPro" id="IPR036388">
    <property type="entry name" value="WH-like_DNA-bd_sf"/>
</dbReference>
<dbReference type="Pfam" id="PF03466">
    <property type="entry name" value="LysR_substrate"/>
    <property type="match status" value="1"/>
</dbReference>
<dbReference type="CDD" id="cd08422">
    <property type="entry name" value="PBP2_CrgA_like"/>
    <property type="match status" value="1"/>
</dbReference>
<dbReference type="SUPFAM" id="SSF53850">
    <property type="entry name" value="Periplasmic binding protein-like II"/>
    <property type="match status" value="1"/>
</dbReference>
<dbReference type="RefSeq" id="WP_132859600.1">
    <property type="nucleotide sequence ID" value="NZ_SMGR01000001.1"/>
</dbReference>
<gene>
    <name evidence="6" type="ORF">BXY66_1625</name>
</gene>
<evidence type="ECO:0000259" key="5">
    <source>
        <dbReference type="PROSITE" id="PS50931"/>
    </source>
</evidence>
<name>A0A4R1NWP9_9RHOB</name>
<dbReference type="PANTHER" id="PTHR30537">
    <property type="entry name" value="HTH-TYPE TRANSCRIPTIONAL REGULATOR"/>
    <property type="match status" value="1"/>
</dbReference>
<keyword evidence="4" id="KW-0804">Transcription</keyword>
<keyword evidence="2" id="KW-0805">Transcription regulation</keyword>